<dbReference type="NCBIfam" id="NF003346">
    <property type="entry name" value="PRK04366.1"/>
    <property type="match status" value="1"/>
</dbReference>
<dbReference type="InterPro" id="IPR049316">
    <property type="entry name" value="GDC-P_C"/>
</dbReference>
<proteinExistence type="predicted"/>
<evidence type="ECO:0000313" key="5">
    <source>
        <dbReference type="Proteomes" id="UP000826725"/>
    </source>
</evidence>
<dbReference type="Pfam" id="PF21478">
    <property type="entry name" value="GcvP2_C"/>
    <property type="match status" value="1"/>
</dbReference>
<evidence type="ECO:0000259" key="3">
    <source>
        <dbReference type="Pfam" id="PF21478"/>
    </source>
</evidence>
<dbReference type="AlphaFoldDB" id="A0A8D5FWZ9"/>
<keyword evidence="1" id="KW-0663">Pyridoxal phosphate</keyword>
<dbReference type="Proteomes" id="UP000826725">
    <property type="component" value="Chromosome"/>
</dbReference>
<reference evidence="4" key="1">
    <citation type="submission" date="2020-09" db="EMBL/GenBank/DDBJ databases">
        <title>Desulfogranum mesoprofundum gen. nov., sp. nov., a novel mesophilic, sulfate-reducing chemolithoautotroph isolated from a deep-sea hydrothermal vent chimney in the Suiyo Seamount.</title>
        <authorList>
            <person name="Hashimoto Y."/>
            <person name="Nakagawa S."/>
        </authorList>
    </citation>
    <scope>NUCLEOTIDE SEQUENCE</scope>
    <source>
        <strain evidence="4">KT2</strain>
    </source>
</reference>
<name>A0A8D5FWZ9_9BACT</name>
<dbReference type="EMBL" id="AP024086">
    <property type="protein sequence ID" value="BCL61487.1"/>
    <property type="molecule type" value="Genomic_DNA"/>
</dbReference>
<organism evidence="4 5">
    <name type="scientific">Desulfomarina profundi</name>
    <dbReference type="NCBI Taxonomy" id="2772557"/>
    <lineage>
        <taxon>Bacteria</taxon>
        <taxon>Pseudomonadati</taxon>
        <taxon>Thermodesulfobacteriota</taxon>
        <taxon>Desulfobulbia</taxon>
        <taxon>Desulfobulbales</taxon>
        <taxon>Desulfobulbaceae</taxon>
        <taxon>Desulfomarina</taxon>
    </lineage>
</organism>
<evidence type="ECO:0000259" key="2">
    <source>
        <dbReference type="Pfam" id="PF00266"/>
    </source>
</evidence>
<keyword evidence="5" id="KW-1185">Reference proteome</keyword>
<dbReference type="GO" id="GO:0016594">
    <property type="term" value="F:glycine binding"/>
    <property type="evidence" value="ECO:0007669"/>
    <property type="project" value="TreeGrafter"/>
</dbReference>
<dbReference type="RefSeq" id="WP_228853935.1">
    <property type="nucleotide sequence ID" value="NZ_AP024086.1"/>
</dbReference>
<dbReference type="GO" id="GO:0005829">
    <property type="term" value="C:cytosol"/>
    <property type="evidence" value="ECO:0007669"/>
    <property type="project" value="TreeGrafter"/>
</dbReference>
<feature type="domain" description="Aminotransferase class V" evidence="2">
    <location>
        <begin position="181"/>
        <end position="303"/>
    </location>
</feature>
<feature type="domain" description="Glycine dehydrogenase C-terminal" evidence="3">
    <location>
        <begin position="377"/>
        <end position="481"/>
    </location>
</feature>
<dbReference type="PANTHER" id="PTHR11773">
    <property type="entry name" value="GLYCINE DEHYDROGENASE, DECARBOXYLATING"/>
    <property type="match status" value="1"/>
</dbReference>
<dbReference type="GO" id="GO:0030170">
    <property type="term" value="F:pyridoxal phosphate binding"/>
    <property type="evidence" value="ECO:0007669"/>
    <property type="project" value="TreeGrafter"/>
</dbReference>
<gene>
    <name evidence="4" type="ORF">DGMP_21800</name>
</gene>
<dbReference type="InterPro" id="IPR000192">
    <property type="entry name" value="Aminotrans_V_dom"/>
</dbReference>
<dbReference type="Pfam" id="PF00266">
    <property type="entry name" value="Aminotran_5"/>
    <property type="match status" value="1"/>
</dbReference>
<protein>
    <submittedName>
        <fullName evidence="4">Glycine dehydrogenase</fullName>
    </submittedName>
</protein>
<accession>A0A8D5FWZ9</accession>
<dbReference type="KEGG" id="dbk:DGMP_21800"/>
<dbReference type="GO" id="GO:0019464">
    <property type="term" value="P:glycine decarboxylation via glycine cleavage system"/>
    <property type="evidence" value="ECO:0007669"/>
    <property type="project" value="TreeGrafter"/>
</dbReference>
<dbReference type="InterPro" id="IPR020581">
    <property type="entry name" value="GDC_P"/>
</dbReference>
<sequence>MKRIDRSDKVRNGFHQAKWDEPIIFELSRKGERGIQVPRAEEEISARVGDGISAIPTGMKRRVPPLLPEISQPGVLRHFMRLSQETLGADVNIEIGQGTCTVKYSPKINDALARLPGMTALHPSQAEETVQGILEIIYKTDCIMREISGLDSFTFQPGSGSQGILTMASIIEKYFEEKGESEQRNEIITTLFSHPSDSAAPAVKGYKIIHILPDENGYPDFEAFKLAVSEKTAAFIVANPEDTGVYNPRVREFTALVHKKGGLCGYDQANANGLLGVTRAADAGFDMCFFNLHKTFSTPHGCGGPACGATGVTAKLVKYLPGPLVEQRGDKFVLNNTTTYDPVSVGKVRSFLGVAPVVLKAYSWIMSMGAEGLYEVAKVAVLNNNYMYKKLMEIECVDAPYIIGKQRIEQVRYTLEKMTSDTGITTGDIQRRMMDFGMHYWSSHHPFHVAEPMTLEPTETPSKEDLDEYIATLTQVFKEAYENPEIIRSAPNKSVCHRVDDSGVDDPRQWCITWRSYLKKTRPN</sequence>
<evidence type="ECO:0000313" key="4">
    <source>
        <dbReference type="EMBL" id="BCL61487.1"/>
    </source>
</evidence>
<dbReference type="GO" id="GO:0004375">
    <property type="term" value="F:glycine dehydrogenase (decarboxylating) activity"/>
    <property type="evidence" value="ECO:0007669"/>
    <property type="project" value="InterPro"/>
</dbReference>
<dbReference type="GO" id="GO:0005960">
    <property type="term" value="C:glycine cleavage complex"/>
    <property type="evidence" value="ECO:0007669"/>
    <property type="project" value="TreeGrafter"/>
</dbReference>
<dbReference type="PANTHER" id="PTHR11773:SF1">
    <property type="entry name" value="GLYCINE DEHYDROGENASE (DECARBOXYLATING), MITOCHONDRIAL"/>
    <property type="match status" value="1"/>
</dbReference>
<evidence type="ECO:0000256" key="1">
    <source>
        <dbReference type="ARBA" id="ARBA00022898"/>
    </source>
</evidence>